<feature type="compositionally biased region" description="Basic residues" evidence="1">
    <location>
        <begin position="52"/>
        <end position="72"/>
    </location>
</feature>
<evidence type="ECO:0000313" key="3">
    <source>
        <dbReference type="RefSeq" id="XP_070333604.1"/>
    </source>
</evidence>
<organism evidence="2 3">
    <name type="scientific">Odocoileus virginianus</name>
    <name type="common">White-tailed deer</name>
    <dbReference type="NCBI Taxonomy" id="9874"/>
    <lineage>
        <taxon>Eukaryota</taxon>
        <taxon>Metazoa</taxon>
        <taxon>Chordata</taxon>
        <taxon>Craniata</taxon>
        <taxon>Vertebrata</taxon>
        <taxon>Euteleostomi</taxon>
        <taxon>Mammalia</taxon>
        <taxon>Eutheria</taxon>
        <taxon>Laurasiatheria</taxon>
        <taxon>Artiodactyla</taxon>
        <taxon>Ruminantia</taxon>
        <taxon>Pecora</taxon>
        <taxon>Cervidae</taxon>
        <taxon>Odocoileinae</taxon>
        <taxon>Odocoileus</taxon>
    </lineage>
</organism>
<dbReference type="GeneID" id="139038514"/>
<evidence type="ECO:0000313" key="2">
    <source>
        <dbReference type="Proteomes" id="UP001652640"/>
    </source>
</evidence>
<feature type="region of interest" description="Disordered" evidence="1">
    <location>
        <begin position="315"/>
        <end position="386"/>
    </location>
</feature>
<proteinExistence type="predicted"/>
<feature type="region of interest" description="Disordered" evidence="1">
    <location>
        <begin position="267"/>
        <end position="287"/>
    </location>
</feature>
<keyword evidence="2" id="KW-1185">Reference proteome</keyword>
<sequence>MEDMNVDETTEDSPSGLWLPIRDPVSEREIGERRQPGRGKKARGAGQERGAERRRRRPERERRARRWRRPRRNERGAGEPVAQAAAPRTGRARARAPRIARSPGIRTSRASGGRRQAGGGEGTCARRRVRFPGASRLGLERAGGGGGRRSPRSGRAPVSAAGDAGRSWGFATRPIKSSPAGPLLPGKLRGWRSELGPPPPPAPAPCLLRRRRRNLAGRADKRIRTLRRPCALSAGSGEAGRRALLGPHSQRAEAAGPHRPPRSYLEELAWPSLPPGPRGPLGRAQRASGLLREGTAELKIAAKLGSREGLSEDAALCPGTTAGRPRNSASGRPGAAGSGFEDPSKVKKTKEGPISPDRPPPAPRPRRRTLRAFRDPGAPSPAPFLPARSLLFGAAFRLVAPGSGGRGAGLGVPEPGQREAESEAGGNAPRRRAAPPAGAARRLERGVCRLRSRGRALVPAALPRGGRKGDSPPSASRLSAPDPGLGGDAAKLGGPASPAGSGPSPASVAASVKWGRGGGSAGPSGPGPRRSAGHPMRWARSVLGPQRPGRPGPEAAERLRTRGLGARQEAASAGPDERQGAGNLPRHSRPLAGPPGPGPPPERVLGESPPPGDASSSGRGGGRGAAVAAAATEGGALPLAAERGRPRHRPPARPFRLVRRPGARPIPAARPPPPLGSLVSARAQSAASPHSPCLRARCTGVRSEFRYLCATRAPLAFGVKLVVALGPAQTLSPSLPSAFLEMREKVPVGVGSLGTFLTASSDLAAIPNPSPCDLGPLTLDEPLLLGTPGTDPGMGRGQGVTCDRQRNERGCCVSLGEHGLPLGAKQGVAERRGRESQPEYREPPLLGRAPCPRGTPS</sequence>
<dbReference type="Proteomes" id="UP001652640">
    <property type="component" value="Chromosome 15"/>
</dbReference>
<accession>A0ABM4J0K8</accession>
<reference evidence="3" key="2">
    <citation type="submission" date="2025-08" db="UniProtKB">
        <authorList>
            <consortium name="RefSeq"/>
        </authorList>
    </citation>
    <scope>IDENTIFICATION</scope>
    <source>
        <tissue evidence="3">Tongue muscle</tissue>
    </source>
</reference>
<feature type="compositionally biased region" description="Acidic residues" evidence="1">
    <location>
        <begin position="1"/>
        <end position="11"/>
    </location>
</feature>
<feature type="region of interest" description="Disordered" evidence="1">
    <location>
        <begin position="404"/>
        <end position="683"/>
    </location>
</feature>
<feature type="compositionally biased region" description="Low complexity" evidence="1">
    <location>
        <begin position="424"/>
        <end position="440"/>
    </location>
</feature>
<name>A0ABM4J0K8_ODOVR</name>
<feature type="compositionally biased region" description="Gly residues" evidence="1">
    <location>
        <begin position="515"/>
        <end position="524"/>
    </location>
</feature>
<feature type="compositionally biased region" description="Basic residues" evidence="1">
    <location>
        <begin position="645"/>
        <end position="662"/>
    </location>
</feature>
<feature type="compositionally biased region" description="Pro residues" evidence="1">
    <location>
        <begin position="592"/>
        <end position="612"/>
    </location>
</feature>
<evidence type="ECO:0000256" key="1">
    <source>
        <dbReference type="SAM" id="MobiDB-lite"/>
    </source>
</evidence>
<feature type="compositionally biased region" description="Low complexity" evidence="1">
    <location>
        <begin position="78"/>
        <end position="89"/>
    </location>
</feature>
<protein>
    <submittedName>
        <fullName evidence="3">Collagen alpha-1(I) chain-like</fullName>
    </submittedName>
</protein>
<feature type="compositionally biased region" description="Basic and acidic residues" evidence="1">
    <location>
        <begin position="828"/>
        <end position="842"/>
    </location>
</feature>
<feature type="region of interest" description="Disordered" evidence="1">
    <location>
        <begin position="1"/>
        <end position="183"/>
    </location>
</feature>
<feature type="compositionally biased region" description="Low complexity" evidence="1">
    <location>
        <begin position="625"/>
        <end position="641"/>
    </location>
</feature>
<feature type="compositionally biased region" description="Low complexity" evidence="1">
    <location>
        <begin position="328"/>
        <end position="339"/>
    </location>
</feature>
<feature type="region of interest" description="Disordered" evidence="1">
    <location>
        <begin position="818"/>
        <end position="857"/>
    </location>
</feature>
<reference evidence="2" key="1">
    <citation type="journal article" date="2022" name="J. Hered.">
        <title>A De Novo Chromosome-Level Genome Assembly of the White-Tailed Deer, Odocoileus Virginianus.</title>
        <authorList>
            <person name="London E.W."/>
            <person name="Roca A.L."/>
            <person name="Novakofski J.E."/>
            <person name="Mateus-Pinilla N.E."/>
        </authorList>
    </citation>
    <scope>NUCLEOTIDE SEQUENCE [LARGE SCALE GENOMIC DNA]</scope>
</reference>
<feature type="compositionally biased region" description="Basic and acidic residues" evidence="1">
    <location>
        <begin position="24"/>
        <end position="35"/>
    </location>
</feature>
<gene>
    <name evidence="3" type="primary">LOC139038514</name>
</gene>
<feature type="compositionally biased region" description="Low complexity" evidence="1">
    <location>
        <begin position="493"/>
        <end position="512"/>
    </location>
</feature>
<feature type="compositionally biased region" description="Low complexity" evidence="1">
    <location>
        <begin position="99"/>
        <end position="114"/>
    </location>
</feature>
<dbReference type="RefSeq" id="XP_070333604.1">
    <property type="nucleotide sequence ID" value="XM_070477503.1"/>
</dbReference>
<feature type="compositionally biased region" description="Basic and acidic residues" evidence="1">
    <location>
        <begin position="342"/>
        <end position="351"/>
    </location>
</feature>